<proteinExistence type="predicted"/>
<feature type="transmembrane region" description="Helical" evidence="1">
    <location>
        <begin position="97"/>
        <end position="118"/>
    </location>
</feature>
<reference evidence="2" key="1">
    <citation type="submission" date="2021-02" db="EMBL/GenBank/DDBJ databases">
        <authorList>
            <person name="Nowell W R."/>
        </authorList>
    </citation>
    <scope>NUCLEOTIDE SEQUENCE</scope>
</reference>
<feature type="transmembrane region" description="Helical" evidence="1">
    <location>
        <begin position="62"/>
        <end position="85"/>
    </location>
</feature>
<gene>
    <name evidence="2" type="ORF">QVE165_LOCUS28479</name>
</gene>
<dbReference type="PANTHER" id="PTHR33444:SF7">
    <property type="entry name" value="TRANSMEMBRANE PROTEIN 272"/>
    <property type="match status" value="1"/>
</dbReference>
<keyword evidence="1" id="KW-1133">Transmembrane helix</keyword>
<evidence type="ECO:0000256" key="1">
    <source>
        <dbReference type="SAM" id="Phobius"/>
    </source>
</evidence>
<dbReference type="PANTHER" id="PTHR33444">
    <property type="entry name" value="SI:DKEY-19B23.12-RELATED"/>
    <property type="match status" value="1"/>
</dbReference>
<keyword evidence="1" id="KW-0472">Membrane</keyword>
<evidence type="ECO:0000313" key="2">
    <source>
        <dbReference type="EMBL" id="CAF1250485.1"/>
    </source>
</evidence>
<dbReference type="Proteomes" id="UP000663832">
    <property type="component" value="Unassembled WGS sequence"/>
</dbReference>
<feature type="transmembrane region" description="Helical" evidence="1">
    <location>
        <begin position="197"/>
        <end position="230"/>
    </location>
</feature>
<name>A0A815A0T1_9BILA</name>
<feature type="transmembrane region" description="Helical" evidence="1">
    <location>
        <begin position="149"/>
        <end position="176"/>
    </location>
</feature>
<evidence type="ECO:0000313" key="3">
    <source>
        <dbReference type="Proteomes" id="UP000663832"/>
    </source>
</evidence>
<dbReference type="InterPro" id="IPR040350">
    <property type="entry name" value="TMEM272"/>
</dbReference>
<dbReference type="AlphaFoldDB" id="A0A815A0T1"/>
<keyword evidence="1" id="KW-0812">Transmembrane</keyword>
<accession>A0A815A0T1</accession>
<organism evidence="2 3">
    <name type="scientific">Adineta steineri</name>
    <dbReference type="NCBI Taxonomy" id="433720"/>
    <lineage>
        <taxon>Eukaryota</taxon>
        <taxon>Metazoa</taxon>
        <taxon>Spiralia</taxon>
        <taxon>Gnathifera</taxon>
        <taxon>Rotifera</taxon>
        <taxon>Eurotatoria</taxon>
        <taxon>Bdelloidea</taxon>
        <taxon>Adinetida</taxon>
        <taxon>Adinetidae</taxon>
        <taxon>Adineta</taxon>
    </lineage>
</organism>
<dbReference type="OrthoDB" id="6157510at2759"/>
<protein>
    <submittedName>
        <fullName evidence="2">Uncharacterized protein</fullName>
    </submittedName>
</protein>
<comment type="caution">
    <text evidence="2">The sequence shown here is derived from an EMBL/GenBank/DDBJ whole genome shotgun (WGS) entry which is preliminary data.</text>
</comment>
<sequence>MEPTVTIKDTIIPVEERSTIVNNPTIKQETAEEQLLAAINASEGDSTVVAEALTKVGKSLPVMVLCGLFMLIIPVLQLLIGWQYADACPIDPKIPKYLFVAGAVGIASAIISQIRTYLAAKSLLPTVNRAGPKPIIIAATATNSPLNSVITIISTILLLFMIVWFVFGCIWIFGVWNDVQYRPQNHPNFCQALVYRFAYILLIIPIVLIILACCCPLCIACVFVSGGGFFNG</sequence>
<dbReference type="EMBL" id="CAJNOM010000222">
    <property type="protein sequence ID" value="CAF1250485.1"/>
    <property type="molecule type" value="Genomic_DNA"/>
</dbReference>
<keyword evidence="3" id="KW-1185">Reference proteome</keyword>